<proteinExistence type="predicted"/>
<keyword evidence="1" id="KW-1133">Transmembrane helix</keyword>
<feature type="transmembrane region" description="Helical" evidence="1">
    <location>
        <begin position="15"/>
        <end position="35"/>
    </location>
</feature>
<reference evidence="2" key="1">
    <citation type="journal article" date="2014" name="Front. Microbiol.">
        <title>High frequency of phylogenetically diverse reductive dehalogenase-homologous genes in deep subseafloor sedimentary metagenomes.</title>
        <authorList>
            <person name="Kawai M."/>
            <person name="Futagami T."/>
            <person name="Toyoda A."/>
            <person name="Takaki Y."/>
            <person name="Nishi S."/>
            <person name="Hori S."/>
            <person name="Arai W."/>
            <person name="Tsubouchi T."/>
            <person name="Morono Y."/>
            <person name="Uchiyama I."/>
            <person name="Ito T."/>
            <person name="Fujiyama A."/>
            <person name="Inagaki F."/>
            <person name="Takami H."/>
        </authorList>
    </citation>
    <scope>NUCLEOTIDE SEQUENCE</scope>
    <source>
        <strain evidence="2">Expedition CK06-06</strain>
    </source>
</reference>
<keyword evidence="1" id="KW-0812">Transmembrane</keyword>
<evidence type="ECO:0008006" key="3">
    <source>
        <dbReference type="Google" id="ProtNLM"/>
    </source>
</evidence>
<protein>
    <recommendedName>
        <fullName evidence="3">DUF3224 domain-containing protein</fullName>
    </recommendedName>
</protein>
<dbReference type="EMBL" id="BARW01034317">
    <property type="protein sequence ID" value="GAJ05061.1"/>
    <property type="molecule type" value="Genomic_DNA"/>
</dbReference>
<organism evidence="2">
    <name type="scientific">marine sediment metagenome</name>
    <dbReference type="NCBI Taxonomy" id="412755"/>
    <lineage>
        <taxon>unclassified sequences</taxon>
        <taxon>metagenomes</taxon>
        <taxon>ecological metagenomes</taxon>
    </lineage>
</organism>
<accession>X1UYU4</accession>
<name>X1UYU4_9ZZZZ</name>
<comment type="caution">
    <text evidence="2">The sequence shown here is derived from an EMBL/GenBank/DDBJ whole genome shotgun (WGS) entry which is preliminary data.</text>
</comment>
<sequence>ILDTIHIFKKSIKKLIGLFISLFLIFALGVTTSIAQQKTKIAGKIAAALTTHSRINVGDTEGHIIFLEEYEGTNVSTGKEKFMDGVQDVTRGFGDLVMGNGTIQVYGKLSLNGDTVFYKFQGKIAPTLSPEGKPVNGFELSFTYTKGTGKYENIQGSGTYKGFTSWGTLIGEWEGEYFIKK</sequence>
<evidence type="ECO:0000313" key="2">
    <source>
        <dbReference type="EMBL" id="GAJ05061.1"/>
    </source>
</evidence>
<keyword evidence="1" id="KW-0472">Membrane</keyword>
<gene>
    <name evidence="2" type="ORF">S12H4_53811</name>
</gene>
<dbReference type="AlphaFoldDB" id="X1UYU4"/>
<feature type="non-terminal residue" evidence="2">
    <location>
        <position position="1"/>
    </location>
</feature>
<evidence type="ECO:0000256" key="1">
    <source>
        <dbReference type="SAM" id="Phobius"/>
    </source>
</evidence>